<accession>A0A936F2F9</accession>
<protein>
    <submittedName>
        <fullName evidence="1">Motility protein</fullName>
    </submittedName>
</protein>
<dbReference type="Pfam" id="PF14070">
    <property type="entry name" value="YjfB_motility"/>
    <property type="match status" value="1"/>
</dbReference>
<evidence type="ECO:0000313" key="1">
    <source>
        <dbReference type="EMBL" id="MBK8571907.1"/>
    </source>
</evidence>
<dbReference type="InterPro" id="IPR025906">
    <property type="entry name" value="YjfB_motility"/>
</dbReference>
<name>A0A936F2F9_9BACT</name>
<dbReference type="Proteomes" id="UP000709959">
    <property type="component" value="Unassembled WGS sequence"/>
</dbReference>
<proteinExistence type="predicted"/>
<organism evidence="1 2">
    <name type="scientific">Candidatus Geothrix odensensis</name>
    <dbReference type="NCBI Taxonomy" id="2954440"/>
    <lineage>
        <taxon>Bacteria</taxon>
        <taxon>Pseudomonadati</taxon>
        <taxon>Acidobacteriota</taxon>
        <taxon>Holophagae</taxon>
        <taxon>Holophagales</taxon>
        <taxon>Holophagaceae</taxon>
        <taxon>Geothrix</taxon>
    </lineage>
</organism>
<dbReference type="AlphaFoldDB" id="A0A936F2F9"/>
<reference evidence="1 2" key="1">
    <citation type="submission" date="2020-10" db="EMBL/GenBank/DDBJ databases">
        <title>Connecting structure to function with the recovery of over 1000 high-quality activated sludge metagenome-assembled genomes encoding full-length rRNA genes using long-read sequencing.</title>
        <authorList>
            <person name="Singleton C.M."/>
            <person name="Petriglieri F."/>
            <person name="Kristensen J.M."/>
            <person name="Kirkegaard R.H."/>
            <person name="Michaelsen T.Y."/>
            <person name="Andersen M.H."/>
            <person name="Karst S.M."/>
            <person name="Dueholm M.S."/>
            <person name="Nielsen P.H."/>
            <person name="Albertsen M."/>
        </authorList>
    </citation>
    <scope>NUCLEOTIDE SEQUENCE [LARGE SCALE GENOMIC DNA]</scope>
    <source>
        <strain evidence="1">OdNE_18-Q3-R46-58_MAXAC.008</strain>
    </source>
</reference>
<gene>
    <name evidence="1" type="ORF">IPN91_04515</name>
</gene>
<dbReference type="EMBL" id="JADKCH010000002">
    <property type="protein sequence ID" value="MBK8571907.1"/>
    <property type="molecule type" value="Genomic_DNA"/>
</dbReference>
<comment type="caution">
    <text evidence="1">The sequence shown here is derived from an EMBL/GenBank/DDBJ whole genome shotgun (WGS) entry which is preliminary data.</text>
</comment>
<sequence>MEISPAGAAAQAQQLLQQQVAVGVLRKSLDIEAQQGAALVKMLNQSTGLGQGIDQYA</sequence>
<evidence type="ECO:0000313" key="2">
    <source>
        <dbReference type="Proteomes" id="UP000709959"/>
    </source>
</evidence>